<keyword evidence="2 8" id="KW-0813">Transport</keyword>
<evidence type="ECO:0000313" key="13">
    <source>
        <dbReference type="EMBL" id="MEN3749529.1"/>
    </source>
</evidence>
<dbReference type="InterPro" id="IPR036942">
    <property type="entry name" value="Beta-barrel_TonB_sf"/>
</dbReference>
<dbReference type="PROSITE" id="PS52016">
    <property type="entry name" value="TONB_DEPENDENT_REC_3"/>
    <property type="match status" value="1"/>
</dbReference>
<accession>A0ABV0BDC2</accession>
<dbReference type="Gene3D" id="2.40.170.20">
    <property type="entry name" value="TonB-dependent receptor, beta-barrel domain"/>
    <property type="match status" value="1"/>
</dbReference>
<dbReference type="PANTHER" id="PTHR32552:SF83">
    <property type="entry name" value="BLR3904 PROTEIN"/>
    <property type="match status" value="1"/>
</dbReference>
<evidence type="ECO:0000256" key="1">
    <source>
        <dbReference type="ARBA" id="ARBA00004571"/>
    </source>
</evidence>
<dbReference type="SUPFAM" id="SSF56935">
    <property type="entry name" value="Porins"/>
    <property type="match status" value="1"/>
</dbReference>
<evidence type="ECO:0000256" key="10">
    <source>
        <dbReference type="SAM" id="SignalP"/>
    </source>
</evidence>
<comment type="caution">
    <text evidence="13">The sequence shown here is derived from an EMBL/GenBank/DDBJ whole genome shotgun (WGS) entry which is preliminary data.</text>
</comment>
<evidence type="ECO:0000259" key="12">
    <source>
        <dbReference type="Pfam" id="PF07715"/>
    </source>
</evidence>
<evidence type="ECO:0000256" key="2">
    <source>
        <dbReference type="ARBA" id="ARBA00022448"/>
    </source>
</evidence>
<dbReference type="EMBL" id="JBDIZK010000014">
    <property type="protein sequence ID" value="MEN3749529.1"/>
    <property type="molecule type" value="Genomic_DNA"/>
</dbReference>
<feature type="domain" description="TonB-dependent receptor-like beta-barrel" evidence="11">
    <location>
        <begin position="261"/>
        <end position="795"/>
    </location>
</feature>
<evidence type="ECO:0000256" key="8">
    <source>
        <dbReference type="PROSITE-ProRule" id="PRU01360"/>
    </source>
</evidence>
<dbReference type="PANTHER" id="PTHR32552">
    <property type="entry name" value="FERRICHROME IRON RECEPTOR-RELATED"/>
    <property type="match status" value="1"/>
</dbReference>
<evidence type="ECO:0000256" key="9">
    <source>
        <dbReference type="RuleBase" id="RU003357"/>
    </source>
</evidence>
<keyword evidence="4 8" id="KW-0812">Transmembrane</keyword>
<dbReference type="Pfam" id="PF07715">
    <property type="entry name" value="Plug"/>
    <property type="match status" value="1"/>
</dbReference>
<dbReference type="InterPro" id="IPR000531">
    <property type="entry name" value="Beta-barrel_TonB"/>
</dbReference>
<evidence type="ECO:0000256" key="3">
    <source>
        <dbReference type="ARBA" id="ARBA00022452"/>
    </source>
</evidence>
<dbReference type="Gene3D" id="2.170.130.10">
    <property type="entry name" value="TonB-dependent receptor, plug domain"/>
    <property type="match status" value="1"/>
</dbReference>
<keyword evidence="5 9" id="KW-0798">TonB box</keyword>
<dbReference type="Proteomes" id="UP001427805">
    <property type="component" value="Unassembled WGS sequence"/>
</dbReference>
<dbReference type="InterPro" id="IPR039426">
    <property type="entry name" value="TonB-dep_rcpt-like"/>
</dbReference>
<evidence type="ECO:0000259" key="11">
    <source>
        <dbReference type="Pfam" id="PF00593"/>
    </source>
</evidence>
<evidence type="ECO:0000256" key="5">
    <source>
        <dbReference type="ARBA" id="ARBA00023077"/>
    </source>
</evidence>
<reference evidence="13 14" key="1">
    <citation type="submission" date="2024-05" db="EMBL/GenBank/DDBJ databases">
        <title>Sphingomonas sp. HF-S3 16S ribosomal RNA gene Genome sequencing and assembly.</title>
        <authorList>
            <person name="Lee H."/>
        </authorList>
    </citation>
    <scope>NUCLEOTIDE SEQUENCE [LARGE SCALE GENOMIC DNA]</scope>
    <source>
        <strain evidence="13 14">HF-S3</strain>
    </source>
</reference>
<dbReference type="CDD" id="cd01347">
    <property type="entry name" value="ligand_gated_channel"/>
    <property type="match status" value="1"/>
</dbReference>
<feature type="domain" description="TonB-dependent receptor plug" evidence="12">
    <location>
        <begin position="76"/>
        <end position="176"/>
    </location>
</feature>
<proteinExistence type="inferred from homology"/>
<keyword evidence="10" id="KW-0732">Signal</keyword>
<keyword evidence="3 8" id="KW-1134">Transmembrane beta strand</keyword>
<gene>
    <name evidence="13" type="ORF">TPR58_20310</name>
</gene>
<evidence type="ECO:0000256" key="4">
    <source>
        <dbReference type="ARBA" id="ARBA00022692"/>
    </source>
</evidence>
<keyword evidence="13" id="KW-0675">Receptor</keyword>
<keyword evidence="14" id="KW-1185">Reference proteome</keyword>
<feature type="signal peptide" evidence="10">
    <location>
        <begin position="1"/>
        <end position="31"/>
    </location>
</feature>
<name>A0ABV0BDC2_9SPHN</name>
<evidence type="ECO:0000313" key="14">
    <source>
        <dbReference type="Proteomes" id="UP001427805"/>
    </source>
</evidence>
<keyword evidence="7 8" id="KW-0998">Cell outer membrane</keyword>
<sequence>MLIKSSPAARQGASFLALACVGFIATAPAMAQPVEDPAVATSDDDQDASRQDRDQIIVSGHVYEKRQASPKATRSVRDTPQTVTVISGEAIEQQNLLTLRDMLSTVPGITFGAAEGGSPPADSINLRGYSAGSDITQDGVRDSAAYNRSDSFNLEQLEIVNGANSVSNGSGSVGGTINIVTKRPQAETRVLVSGGIGTDDYYRGTVDANVRVSDLIAVRLNAMVHRNDVPGRDVENYKRWGVAPAVTIGIDSPTRLTFQYIHQEDDNIPQYGVPYYLNAVNAGALPGVDRSDYFGYRNVDTQEITVDQATVTFEHEISDTVSIRNLARWQNVEQLTIVGPPQGTYCLANGKTPTGAACTATYNGASVTLPTGYYLIGGPRGNVRDSQNELMYDQLDLRAVFDTGGIEHTLVVGGSAMWEKYQLSTGNIFRNANRTAAYTSFPLVNIANPNEVVTGPAGFTYGSNVYTGPLNYVESGRQRGEVTNYALYLFDAMKLGKFELNGGIRWESNSGNYRTDASTPAATATVPQGPVTTGPTLYNKAELFSYRIGLVYKPVEAVTLYAAFGNSKTPSISAVNGACVAATCNVQPESAKNYEIGAKAEVAGGRLLLTAAAFRNERDSYRLPSNDPTIPDQVLDGHSRVDGIALSAIGKITPNWSVTANYTYLEPKLLQSVSDSCLANPGPITTGQPPVVSNPCGNNSLVRDPAADAELQNTPKHSGSLFTTYAFPFGLTIGYSVTYQGSFALNLPALATPLATTPSSALTPVYRSDDYLIHSAYIAYKVNENFNLALNVKNVTDELYYTRIRNNGWATPGDGRAAVLTLNYGF</sequence>
<comment type="subcellular location">
    <subcellularLocation>
        <location evidence="1 8">Cell outer membrane</location>
        <topology evidence="1 8">Multi-pass membrane protein</topology>
    </subcellularLocation>
</comment>
<feature type="chain" id="PRO_5045846031" evidence="10">
    <location>
        <begin position="32"/>
        <end position="826"/>
    </location>
</feature>
<comment type="similarity">
    <text evidence="8 9">Belongs to the TonB-dependent receptor family.</text>
</comment>
<dbReference type="InterPro" id="IPR037066">
    <property type="entry name" value="Plug_dom_sf"/>
</dbReference>
<dbReference type="InterPro" id="IPR012910">
    <property type="entry name" value="Plug_dom"/>
</dbReference>
<dbReference type="Pfam" id="PF00593">
    <property type="entry name" value="TonB_dep_Rec_b-barrel"/>
    <property type="match status" value="1"/>
</dbReference>
<evidence type="ECO:0000256" key="6">
    <source>
        <dbReference type="ARBA" id="ARBA00023136"/>
    </source>
</evidence>
<protein>
    <submittedName>
        <fullName evidence="13">TonB-dependent receptor</fullName>
    </submittedName>
</protein>
<organism evidence="13 14">
    <name type="scientific">Sphingomonas rustica</name>
    <dbReference type="NCBI Taxonomy" id="3103142"/>
    <lineage>
        <taxon>Bacteria</taxon>
        <taxon>Pseudomonadati</taxon>
        <taxon>Pseudomonadota</taxon>
        <taxon>Alphaproteobacteria</taxon>
        <taxon>Sphingomonadales</taxon>
        <taxon>Sphingomonadaceae</taxon>
        <taxon>Sphingomonas</taxon>
    </lineage>
</organism>
<keyword evidence="6 8" id="KW-0472">Membrane</keyword>
<evidence type="ECO:0000256" key="7">
    <source>
        <dbReference type="ARBA" id="ARBA00023237"/>
    </source>
</evidence>